<feature type="region of interest" description="Disordered" evidence="1">
    <location>
        <begin position="156"/>
        <end position="178"/>
    </location>
</feature>
<dbReference type="AlphaFoldDB" id="A0A0B6ZEL8"/>
<organism evidence="2">
    <name type="scientific">Arion vulgaris</name>
    <dbReference type="NCBI Taxonomy" id="1028688"/>
    <lineage>
        <taxon>Eukaryota</taxon>
        <taxon>Metazoa</taxon>
        <taxon>Spiralia</taxon>
        <taxon>Lophotrochozoa</taxon>
        <taxon>Mollusca</taxon>
        <taxon>Gastropoda</taxon>
        <taxon>Heterobranchia</taxon>
        <taxon>Euthyneura</taxon>
        <taxon>Panpulmonata</taxon>
        <taxon>Eupulmonata</taxon>
        <taxon>Stylommatophora</taxon>
        <taxon>Helicina</taxon>
        <taxon>Arionoidea</taxon>
        <taxon>Arionidae</taxon>
        <taxon>Arion</taxon>
    </lineage>
</organism>
<reference evidence="2" key="1">
    <citation type="submission" date="2014-12" db="EMBL/GenBank/DDBJ databases">
        <title>Insight into the proteome of Arion vulgaris.</title>
        <authorList>
            <person name="Aradska J."/>
            <person name="Bulat T."/>
            <person name="Smidak R."/>
            <person name="Sarate P."/>
            <person name="Gangsoo J."/>
            <person name="Sialana F."/>
            <person name="Bilban M."/>
            <person name="Lubec G."/>
        </authorList>
    </citation>
    <scope>NUCLEOTIDE SEQUENCE</scope>
    <source>
        <tissue evidence="2">Skin</tissue>
    </source>
</reference>
<gene>
    <name evidence="2" type="primary">ORF61123</name>
</gene>
<dbReference type="EMBL" id="HACG01020179">
    <property type="protein sequence ID" value="CEK67044.1"/>
    <property type="molecule type" value="Transcribed_RNA"/>
</dbReference>
<sequence>LENDLSEIQQNKQSLEKDLLVMKQNKRGLEKELFQMEQNKQSSQRELSEIKEHKQRLEQELSSTSSANNQLKNTVNDLRGQIQDIAKITDECNSLKLNLTTAQNEKVAAEDEVKLLNRRVHSLENVVRDLQESMEHVSQLENFRKTAVQQMQQKQAQLDELQQKSSSKESDHMQTVSSLNKMIVELNEKVRLEEERRLELVKELQRLQKEAAEG</sequence>
<evidence type="ECO:0000256" key="1">
    <source>
        <dbReference type="SAM" id="MobiDB-lite"/>
    </source>
</evidence>
<proteinExistence type="predicted"/>
<feature type="non-terminal residue" evidence="2">
    <location>
        <position position="214"/>
    </location>
</feature>
<accession>A0A0B6ZEL8</accession>
<feature type="non-terminal residue" evidence="2">
    <location>
        <position position="1"/>
    </location>
</feature>
<dbReference type="Gene3D" id="1.10.287.1490">
    <property type="match status" value="1"/>
</dbReference>
<name>A0A0B6ZEL8_9EUPU</name>
<evidence type="ECO:0000313" key="2">
    <source>
        <dbReference type="EMBL" id="CEK67044.1"/>
    </source>
</evidence>
<protein>
    <submittedName>
        <fullName evidence="2">Uncharacterized protein</fullName>
    </submittedName>
</protein>